<feature type="region of interest" description="Disordered" evidence="1">
    <location>
        <begin position="1"/>
        <end position="128"/>
    </location>
</feature>
<accession>A0A7W8N4X5</accession>
<sequence length="128" mass="13368">MTTAKKSAIRTASPKSTSKKGSARHSASARTGSTAAHGASSEKAHKTGRNTARGQAWTDQHSEHKSSTGQGKAKKQPAKQESRCWPGYEPVPGTKRGEKGSCKPKAHQSGAEKKSDAMAAAASKLRKG</sequence>
<comment type="caution">
    <text evidence="2">The sequence shown here is derived from an EMBL/GenBank/DDBJ whole genome shotgun (WGS) entry which is preliminary data.</text>
</comment>
<proteinExistence type="predicted"/>
<evidence type="ECO:0000313" key="2">
    <source>
        <dbReference type="EMBL" id="MBB5346082.1"/>
    </source>
</evidence>
<protein>
    <submittedName>
        <fullName evidence="2">Uncharacterized protein</fullName>
    </submittedName>
</protein>
<name>A0A7W8N4X5_9BACT</name>
<gene>
    <name evidence="2" type="ORF">HDF10_004092</name>
</gene>
<organism evidence="2 3">
    <name type="scientific">Tunturiibacter lichenicola</name>
    <dbReference type="NCBI Taxonomy" id="2051959"/>
    <lineage>
        <taxon>Bacteria</taxon>
        <taxon>Pseudomonadati</taxon>
        <taxon>Acidobacteriota</taxon>
        <taxon>Terriglobia</taxon>
        <taxon>Terriglobales</taxon>
        <taxon>Acidobacteriaceae</taxon>
        <taxon>Tunturiibacter</taxon>
    </lineage>
</organism>
<evidence type="ECO:0000256" key="1">
    <source>
        <dbReference type="SAM" id="MobiDB-lite"/>
    </source>
</evidence>
<feature type="compositionally biased region" description="Low complexity" evidence="1">
    <location>
        <begin position="117"/>
        <end position="128"/>
    </location>
</feature>
<evidence type="ECO:0000313" key="3">
    <source>
        <dbReference type="Proteomes" id="UP000569092"/>
    </source>
</evidence>
<dbReference type="Proteomes" id="UP000569092">
    <property type="component" value="Unassembled WGS sequence"/>
</dbReference>
<reference evidence="2 3" key="1">
    <citation type="submission" date="2020-08" db="EMBL/GenBank/DDBJ databases">
        <title>Genomic Encyclopedia of Type Strains, Phase IV (KMG-V): Genome sequencing to study the core and pangenomes of soil and plant-associated prokaryotes.</title>
        <authorList>
            <person name="Whitman W."/>
        </authorList>
    </citation>
    <scope>NUCLEOTIDE SEQUENCE [LARGE SCALE GENOMIC DNA]</scope>
    <source>
        <strain evidence="2 3">M8US30</strain>
    </source>
</reference>
<dbReference type="AlphaFoldDB" id="A0A7W8N4X5"/>
<dbReference type="EMBL" id="JACHDZ010000009">
    <property type="protein sequence ID" value="MBB5346082.1"/>
    <property type="molecule type" value="Genomic_DNA"/>
</dbReference>
<feature type="compositionally biased region" description="Polar residues" evidence="1">
    <location>
        <begin position="49"/>
        <end position="59"/>
    </location>
</feature>